<dbReference type="NCBIfam" id="TIGR00206">
    <property type="entry name" value="fliF"/>
    <property type="match status" value="1"/>
</dbReference>
<sequence>MLEFLQKLGVARVGAMTAVALGLVGFFAFIIVEVNAPVYVPLYTELSLRDMQEVVKRLEAQGVPHELKNNGATVWVPKQNLQRLKMSFASEGLPTGGSVGYEIFDKTDSLGTTSYVQTLNHKRALEGELSRTIGSLRNVAAARVHLVLPEKKLFSRNEAQPSASITLRILGDLDQSTVKSIQYLVASSVKGLKTPYVAIIDERGRTLASGNGEETGLGLANSFDERSSVIENRLKKQIEFLITSVVGEDKARVKVTAEIQLNSVTQQSETYDPDGQVVRSTQNNEKSNNSENSDEKEAVSVNNELPNAGENDGASNNSSRQAGNSITETVNYEISKTTKTEVIAAGNIKKLSVAVLVDGVYTIDAEGKAIYGPRPQEELDKINELVRTAIGFDKNRGDVVKVINLQFVNNALIPEPIEEAGMFDFTKAELFRMAELGTLFFIAIIVLFMVIKPLIKRILSPEEMEQPLLIDPKSVTHTVNQAGQPVAVLADGTEVSPAVIAALEEKDLAPRGKISAKLETALAVGDLQQSTIKHVGEIVNNNPDETLSIIRQWLNEGEEERRAVPL</sequence>
<dbReference type="InterPro" id="IPR000067">
    <property type="entry name" value="FlgMring_FliF"/>
</dbReference>
<comment type="function">
    <text evidence="9">The M ring may be actively involved in energy transduction.</text>
</comment>
<evidence type="ECO:0000256" key="7">
    <source>
        <dbReference type="ARBA" id="ARBA00023136"/>
    </source>
</evidence>
<keyword evidence="5 11" id="KW-0812">Transmembrane</keyword>
<evidence type="ECO:0000256" key="3">
    <source>
        <dbReference type="ARBA" id="ARBA00007971"/>
    </source>
</evidence>
<dbReference type="InterPro" id="IPR006182">
    <property type="entry name" value="FliF_N_dom"/>
</dbReference>
<keyword evidence="6 11" id="KW-1133">Transmembrane helix</keyword>
<reference evidence="14" key="2">
    <citation type="journal article" date="2018" name="ISME J.">
        <title>A dynamic microbial community with high functional redundancy inhabits the cold, oxic subseafloor aquifer.</title>
        <authorList>
            <person name="Tully B.J."/>
            <person name="Wheat C.G."/>
            <person name="Glazer B.T."/>
            <person name="Huber J.A."/>
        </authorList>
    </citation>
    <scope>NUCLEOTIDE SEQUENCE</scope>
    <source>
        <strain evidence="14">NORP83</strain>
    </source>
</reference>
<accession>A0A2A4YQF0</accession>
<dbReference type="InterPro" id="IPR043427">
    <property type="entry name" value="YscJ/FliF"/>
</dbReference>
<keyword evidence="14" id="KW-0282">Flagellum</keyword>
<dbReference type="Pfam" id="PF08345">
    <property type="entry name" value="YscJ_FliF_C"/>
    <property type="match status" value="1"/>
</dbReference>
<dbReference type="GO" id="GO:0009431">
    <property type="term" value="C:bacterial-type flagellum basal body, MS ring"/>
    <property type="evidence" value="ECO:0007669"/>
    <property type="project" value="InterPro"/>
</dbReference>
<dbReference type="GO" id="GO:0003774">
    <property type="term" value="F:cytoskeletal motor activity"/>
    <property type="evidence" value="ECO:0007669"/>
    <property type="project" value="InterPro"/>
</dbReference>
<comment type="caution">
    <text evidence="14">The sequence shown here is derived from an EMBL/GenBank/DDBJ whole genome shotgun (WGS) entry which is preliminary data.</text>
</comment>
<proteinExistence type="inferred from homology"/>
<evidence type="ECO:0000256" key="11">
    <source>
        <dbReference type="SAM" id="Phobius"/>
    </source>
</evidence>
<dbReference type="InterPro" id="IPR013556">
    <property type="entry name" value="Flag_M-ring_C"/>
</dbReference>
<feature type="transmembrane region" description="Helical" evidence="11">
    <location>
        <begin position="12"/>
        <end position="32"/>
    </location>
</feature>
<evidence type="ECO:0000259" key="13">
    <source>
        <dbReference type="Pfam" id="PF08345"/>
    </source>
</evidence>
<dbReference type="Pfam" id="PF01514">
    <property type="entry name" value="YscJ_FliF"/>
    <property type="match status" value="1"/>
</dbReference>
<dbReference type="PRINTS" id="PR01009">
    <property type="entry name" value="FLGMRINGFLIF"/>
</dbReference>
<feature type="transmembrane region" description="Helical" evidence="11">
    <location>
        <begin position="436"/>
        <end position="455"/>
    </location>
</feature>
<name>A0A2A4YQF0_9PROT</name>
<dbReference type="GO" id="GO:0071973">
    <property type="term" value="P:bacterial-type flagellum-dependent cell motility"/>
    <property type="evidence" value="ECO:0007669"/>
    <property type="project" value="InterPro"/>
</dbReference>
<dbReference type="InterPro" id="IPR045851">
    <property type="entry name" value="AMP-bd_C_sf"/>
</dbReference>
<gene>
    <name evidence="14" type="primary">fliF</name>
    <name evidence="14" type="ORF">COB13_16920</name>
</gene>
<evidence type="ECO:0000256" key="8">
    <source>
        <dbReference type="ARBA" id="ARBA00023143"/>
    </source>
</evidence>
<evidence type="ECO:0000256" key="1">
    <source>
        <dbReference type="ARBA" id="ARBA00004117"/>
    </source>
</evidence>
<evidence type="ECO:0000256" key="6">
    <source>
        <dbReference type="ARBA" id="ARBA00022989"/>
    </source>
</evidence>
<dbReference type="Gene3D" id="3.30.300.30">
    <property type="match status" value="1"/>
</dbReference>
<dbReference type="EMBL" id="NVUS01000037">
    <property type="protein sequence ID" value="PCI96850.1"/>
    <property type="molecule type" value="Genomic_DNA"/>
</dbReference>
<feature type="domain" description="Flagellar M-ring N-terminal" evidence="12">
    <location>
        <begin position="35"/>
        <end position="208"/>
    </location>
</feature>
<evidence type="ECO:0000256" key="4">
    <source>
        <dbReference type="ARBA" id="ARBA00022475"/>
    </source>
</evidence>
<keyword evidence="14" id="KW-0969">Cilium</keyword>
<keyword evidence="4" id="KW-1003">Cell membrane</keyword>
<dbReference type="PANTHER" id="PTHR30046">
    <property type="entry name" value="FLAGELLAR M-RING PROTEIN"/>
    <property type="match status" value="1"/>
</dbReference>
<keyword evidence="8 9" id="KW-0975">Bacterial flagellum</keyword>
<comment type="subcellular location">
    <subcellularLocation>
        <location evidence="1 9">Bacterial flagellum basal body</location>
    </subcellularLocation>
    <subcellularLocation>
        <location evidence="2">Cell membrane</location>
        <topology evidence="2">Multi-pass membrane protein</topology>
    </subcellularLocation>
</comment>
<feature type="region of interest" description="Disordered" evidence="10">
    <location>
        <begin position="266"/>
        <end position="324"/>
    </location>
</feature>
<evidence type="ECO:0000256" key="2">
    <source>
        <dbReference type="ARBA" id="ARBA00004651"/>
    </source>
</evidence>
<dbReference type="GO" id="GO:0005886">
    <property type="term" value="C:plasma membrane"/>
    <property type="evidence" value="ECO:0007669"/>
    <property type="project" value="UniProtKB-SubCell"/>
</dbReference>
<feature type="domain" description="Flagellar M-ring C-terminal" evidence="13">
    <location>
        <begin position="243"/>
        <end position="407"/>
    </location>
</feature>
<dbReference type="PIRSF" id="PIRSF004862">
    <property type="entry name" value="FliF"/>
    <property type="match status" value="1"/>
</dbReference>
<feature type="compositionally biased region" description="Polar residues" evidence="10">
    <location>
        <begin position="313"/>
        <end position="324"/>
    </location>
</feature>
<evidence type="ECO:0000256" key="5">
    <source>
        <dbReference type="ARBA" id="ARBA00022692"/>
    </source>
</evidence>
<keyword evidence="14" id="KW-0966">Cell projection</keyword>
<dbReference type="PANTHER" id="PTHR30046:SF0">
    <property type="entry name" value="FLAGELLAR M-RING PROTEIN"/>
    <property type="match status" value="1"/>
</dbReference>
<dbReference type="AlphaFoldDB" id="A0A2A4YQF0"/>
<evidence type="ECO:0000259" key="12">
    <source>
        <dbReference type="Pfam" id="PF01514"/>
    </source>
</evidence>
<keyword evidence="7 11" id="KW-0472">Membrane</keyword>
<reference key="1">
    <citation type="submission" date="2017-08" db="EMBL/GenBank/DDBJ databases">
        <title>A dynamic microbial community with high functional redundancy inhabits the cold, oxic subseafloor aquifer.</title>
        <authorList>
            <person name="Tully B.J."/>
            <person name="Wheat C.G."/>
            <person name="Glazer B.T."/>
            <person name="Huber J.A."/>
        </authorList>
    </citation>
    <scope>NUCLEOTIDE SEQUENCE [LARGE SCALE GENOMIC DNA]</scope>
</reference>
<evidence type="ECO:0000256" key="10">
    <source>
        <dbReference type="SAM" id="MobiDB-lite"/>
    </source>
</evidence>
<protein>
    <recommendedName>
        <fullName evidence="9">Flagellar M-ring protein</fullName>
    </recommendedName>
</protein>
<evidence type="ECO:0000256" key="9">
    <source>
        <dbReference type="PIRNR" id="PIRNR004862"/>
    </source>
</evidence>
<evidence type="ECO:0000313" key="14">
    <source>
        <dbReference type="EMBL" id="PCI96850.1"/>
    </source>
</evidence>
<comment type="similarity">
    <text evidence="3 9">Belongs to the FliF family.</text>
</comment>
<organism evidence="14">
    <name type="scientific">OCS116 cluster bacterium</name>
    <dbReference type="NCBI Taxonomy" id="2030921"/>
    <lineage>
        <taxon>Bacteria</taxon>
        <taxon>Pseudomonadati</taxon>
        <taxon>Pseudomonadota</taxon>
        <taxon>Alphaproteobacteria</taxon>
        <taxon>OCS116 cluster</taxon>
    </lineage>
</organism>